<evidence type="ECO:0000256" key="3">
    <source>
        <dbReference type="ARBA" id="ARBA00022603"/>
    </source>
</evidence>
<evidence type="ECO:0000313" key="10">
    <source>
        <dbReference type="Proteomes" id="UP000820977"/>
    </source>
</evidence>
<dbReference type="Pfam" id="PF02384">
    <property type="entry name" value="N6_Mtase"/>
    <property type="match status" value="1"/>
</dbReference>
<evidence type="ECO:0000313" key="9">
    <source>
        <dbReference type="EMBL" id="NPE24819.1"/>
    </source>
</evidence>
<dbReference type="GO" id="GO:0032259">
    <property type="term" value="P:methylation"/>
    <property type="evidence" value="ECO:0007669"/>
    <property type="project" value="UniProtKB-KW"/>
</dbReference>
<keyword evidence="6" id="KW-0680">Restriction system</keyword>
<dbReference type="GO" id="GO:0008168">
    <property type="term" value="F:methyltransferase activity"/>
    <property type="evidence" value="ECO:0007669"/>
    <property type="project" value="UniProtKB-KW"/>
</dbReference>
<keyword evidence="5" id="KW-0949">S-adenosyl-L-methionine</keyword>
<comment type="similarity">
    <text evidence="1">Belongs to the N(4)/N(6)-methyltransferase family.</text>
</comment>
<accession>A0ABX2AZX1</accession>
<dbReference type="EMBL" id="JABKKJ010000005">
    <property type="protein sequence ID" value="NPE24819.1"/>
    <property type="molecule type" value="Genomic_DNA"/>
</dbReference>
<evidence type="ECO:0000256" key="5">
    <source>
        <dbReference type="ARBA" id="ARBA00022691"/>
    </source>
</evidence>
<dbReference type="RefSeq" id="WP_172344309.1">
    <property type="nucleotide sequence ID" value="NZ_JABKKJ010000005.1"/>
</dbReference>
<dbReference type="InterPro" id="IPR051537">
    <property type="entry name" value="DNA_Adenine_Mtase"/>
</dbReference>
<keyword evidence="4" id="KW-0808">Transferase</keyword>
<dbReference type="PANTHER" id="PTHR42933">
    <property type="entry name" value="SLR6095 PROTEIN"/>
    <property type="match status" value="1"/>
</dbReference>
<feature type="domain" description="DNA methylase adenine-specific" evidence="8">
    <location>
        <begin position="170"/>
        <end position="456"/>
    </location>
</feature>
<keyword evidence="10" id="KW-1185">Reference proteome</keyword>
<protein>
    <recommendedName>
        <fullName evidence="2">site-specific DNA-methyltransferase (adenine-specific)</fullName>
        <ecNumber evidence="2">2.1.1.72</ecNumber>
    </recommendedName>
</protein>
<dbReference type="Proteomes" id="UP000820977">
    <property type="component" value="Unassembled WGS sequence"/>
</dbReference>
<dbReference type="InterPro" id="IPR003356">
    <property type="entry name" value="DNA_methylase_A-5"/>
</dbReference>
<dbReference type="InterPro" id="IPR002052">
    <property type="entry name" value="DNA_methylase_N6_adenine_CS"/>
</dbReference>
<sequence>MKDILSYESDIWSCADLLISTGIKQSDFPKYMMPFFALIMLEGRMRNAMSEIEQAEGINRENNSDKFVEAFKDMDCGYNEYIVKDGKTLSDICNNDKTFEDDFRNYIVGFDGKLKELLGIERGTDDSKYLNLEGIVAELRKKGVLMQYVTKWAQIDLSPYNNSDITTLEEHIKRKWADISADTAGEQYTPEDIISLIAEIVSAKIEVSHNDYVHLYDPTCGGANLLFGVSDRLNNAGYKYIEANGSEWNDALYALAKIESLFREDAKIKYGNTLTTLPFKGKEFDVVVANPPYGIPWKGYEKEIRNDQTGQFAFLPSVSDGQLLFLQHNAWQLHENSGLVVEVNNGSSLFSGDAGSGESNIRKYLFDNDWIEGIIQMPSDEFFNTGIVTYLWILNKNKPIEHKDKVILINASNLWQPLKKNKGSKRKEMNPDHRRQIVDALVHFQDSDIAQVFDKWHFYFNKQHIRLTNIDSKGRYVSQSLGCPGEIFKINDADIIAVYSSGSWQWPLNDETEWQNQDAMIAIRKISGTTIVSTPEFFYWVDKIDGTIMRTSVETGVHETLGYGTLTVSYGKTRSGDKTCTAKISDSTYKDTEIIPYNPNSEQNNENILAFMQRYIFKPYCLLDNTVGVEVNFNKEFYVPKTIDSVDSILTEILEIDKELANLEKDLNL</sequence>
<gene>
    <name evidence="9" type="ORF">HPS54_04695</name>
</gene>
<organism evidence="9 10">
    <name type="scientific">Xylanibacter caecicola</name>
    <dbReference type="NCBI Taxonomy" id="2736294"/>
    <lineage>
        <taxon>Bacteria</taxon>
        <taxon>Pseudomonadati</taxon>
        <taxon>Bacteroidota</taxon>
        <taxon>Bacteroidia</taxon>
        <taxon>Bacteroidales</taxon>
        <taxon>Prevotellaceae</taxon>
        <taxon>Xylanibacter</taxon>
    </lineage>
</organism>
<evidence type="ECO:0000256" key="2">
    <source>
        <dbReference type="ARBA" id="ARBA00011900"/>
    </source>
</evidence>
<proteinExistence type="inferred from homology"/>
<dbReference type="PANTHER" id="PTHR42933:SF3">
    <property type="entry name" value="TYPE I RESTRICTION ENZYME MJAVIII METHYLASE SUBUNIT"/>
    <property type="match status" value="1"/>
</dbReference>
<reference evidence="9 10" key="1">
    <citation type="submission" date="2020-05" db="EMBL/GenBank/DDBJ databases">
        <title>Distinct polysaccharide utilization as determinants for interspecies competition between intestinal Prevotella spp.</title>
        <authorList>
            <person name="Galvez E.J.C."/>
            <person name="Iljazovic A."/>
            <person name="Strowig T."/>
        </authorList>
    </citation>
    <scope>NUCLEOTIDE SEQUENCE [LARGE SCALE GENOMIC DNA]</scope>
    <source>
        <strain evidence="9 10">PCHR</strain>
    </source>
</reference>
<evidence type="ECO:0000256" key="4">
    <source>
        <dbReference type="ARBA" id="ARBA00022679"/>
    </source>
</evidence>
<dbReference type="EC" id="2.1.1.72" evidence="2"/>
<dbReference type="PROSITE" id="PS00092">
    <property type="entry name" value="N6_MTASE"/>
    <property type="match status" value="1"/>
</dbReference>
<dbReference type="SUPFAM" id="SSF53335">
    <property type="entry name" value="S-adenosyl-L-methionine-dependent methyltransferases"/>
    <property type="match status" value="1"/>
</dbReference>
<name>A0ABX2AZX1_9BACT</name>
<dbReference type="InterPro" id="IPR029063">
    <property type="entry name" value="SAM-dependent_MTases_sf"/>
</dbReference>
<evidence type="ECO:0000259" key="8">
    <source>
        <dbReference type="Pfam" id="PF02384"/>
    </source>
</evidence>
<evidence type="ECO:0000256" key="6">
    <source>
        <dbReference type="ARBA" id="ARBA00022747"/>
    </source>
</evidence>
<evidence type="ECO:0000256" key="7">
    <source>
        <dbReference type="ARBA" id="ARBA00047942"/>
    </source>
</evidence>
<comment type="caution">
    <text evidence="9">The sequence shown here is derived from an EMBL/GenBank/DDBJ whole genome shotgun (WGS) entry which is preliminary data.</text>
</comment>
<dbReference type="Gene3D" id="3.40.50.150">
    <property type="entry name" value="Vaccinia Virus protein VP39"/>
    <property type="match status" value="1"/>
</dbReference>
<keyword evidence="3 9" id="KW-0489">Methyltransferase</keyword>
<comment type="catalytic activity">
    <reaction evidence="7">
        <text>a 2'-deoxyadenosine in DNA + S-adenosyl-L-methionine = an N(6)-methyl-2'-deoxyadenosine in DNA + S-adenosyl-L-homocysteine + H(+)</text>
        <dbReference type="Rhea" id="RHEA:15197"/>
        <dbReference type="Rhea" id="RHEA-COMP:12418"/>
        <dbReference type="Rhea" id="RHEA-COMP:12419"/>
        <dbReference type="ChEBI" id="CHEBI:15378"/>
        <dbReference type="ChEBI" id="CHEBI:57856"/>
        <dbReference type="ChEBI" id="CHEBI:59789"/>
        <dbReference type="ChEBI" id="CHEBI:90615"/>
        <dbReference type="ChEBI" id="CHEBI:90616"/>
        <dbReference type="EC" id="2.1.1.72"/>
    </reaction>
</comment>
<evidence type="ECO:0000256" key="1">
    <source>
        <dbReference type="ARBA" id="ARBA00006594"/>
    </source>
</evidence>
<dbReference type="PRINTS" id="PR00507">
    <property type="entry name" value="N12N6MTFRASE"/>
</dbReference>